<dbReference type="Proteomes" id="UP001273589">
    <property type="component" value="Unassembled WGS sequence"/>
</dbReference>
<dbReference type="AlphaFoldDB" id="A0AAJ2PZP9"/>
<comment type="caution">
    <text evidence="1">The sequence shown here is derived from an EMBL/GenBank/DDBJ whole genome shotgun (WGS) entry which is preliminary data.</text>
</comment>
<proteinExistence type="predicted"/>
<accession>A0AAJ2PZP9</accession>
<evidence type="ECO:0000313" key="2">
    <source>
        <dbReference type="Proteomes" id="UP001273589"/>
    </source>
</evidence>
<protein>
    <submittedName>
        <fullName evidence="1">Uncharacterized protein</fullName>
    </submittedName>
</protein>
<dbReference type="RefSeq" id="WP_319699464.1">
    <property type="nucleotide sequence ID" value="NZ_JARAWN010000578.1"/>
</dbReference>
<sequence length="93" mass="9603">MRGDPGSPLAQPAGAEKVFDWEVAHRAGARRRSRKAIQCGIGLLAFRVVPFAGPPVHRVSGTTGSGLVVLSVAEVLTGSGLGVQVVLRTTPFG</sequence>
<dbReference type="EMBL" id="JARAWN010000578">
    <property type="protein sequence ID" value="MDX3136465.1"/>
    <property type="molecule type" value="Genomic_DNA"/>
</dbReference>
<organism evidence="1 2">
    <name type="scientific">Streptomyces europaeiscabiei</name>
    <dbReference type="NCBI Taxonomy" id="146819"/>
    <lineage>
        <taxon>Bacteria</taxon>
        <taxon>Bacillati</taxon>
        <taxon>Actinomycetota</taxon>
        <taxon>Actinomycetes</taxon>
        <taxon>Kitasatosporales</taxon>
        <taxon>Streptomycetaceae</taxon>
        <taxon>Streptomyces</taxon>
    </lineage>
</organism>
<reference evidence="1" key="1">
    <citation type="journal article" date="2023" name="Microb. Genom.">
        <title>Mesoterricola silvestris gen. nov., sp. nov., Mesoterricola sediminis sp. nov., Geothrix oryzae sp. nov., Geothrix edaphica sp. nov., Geothrix rubra sp. nov., and Geothrix limicola sp. nov., six novel members of Acidobacteriota isolated from soils.</title>
        <authorList>
            <person name="Weisberg A.J."/>
            <person name="Pearce E."/>
            <person name="Kramer C.G."/>
            <person name="Chang J.H."/>
            <person name="Clarke C.R."/>
        </authorList>
    </citation>
    <scope>NUCLEOTIDE SEQUENCE</scope>
    <source>
        <strain evidence="1">ND06-05F</strain>
    </source>
</reference>
<gene>
    <name evidence="1" type="ORF">PV367_43265</name>
</gene>
<name>A0AAJ2PZP9_9ACTN</name>
<evidence type="ECO:0000313" key="1">
    <source>
        <dbReference type="EMBL" id="MDX3136465.1"/>
    </source>
</evidence>